<name>A0ABW6K9E3_9BACI</name>
<keyword evidence="1" id="KW-0812">Transmembrane</keyword>
<evidence type="ECO:0000313" key="3">
    <source>
        <dbReference type="Proteomes" id="UP001601059"/>
    </source>
</evidence>
<proteinExistence type="predicted"/>
<feature type="transmembrane region" description="Helical" evidence="1">
    <location>
        <begin position="58"/>
        <end position="77"/>
    </location>
</feature>
<reference evidence="2 3" key="1">
    <citation type="submission" date="2024-08" db="EMBL/GenBank/DDBJ databases">
        <title>Two novel Cytobacillus novel species.</title>
        <authorList>
            <person name="Liu G."/>
        </authorList>
    </citation>
    <scope>NUCLEOTIDE SEQUENCE [LARGE SCALE GENOMIC DNA]</scope>
    <source>
        <strain evidence="2 3">FJAT-54145</strain>
    </source>
</reference>
<comment type="caution">
    <text evidence="2">The sequence shown here is derived from an EMBL/GenBank/DDBJ whole genome shotgun (WGS) entry which is preliminary data.</text>
</comment>
<keyword evidence="1" id="KW-1133">Transmembrane helix</keyword>
<organism evidence="2 3">
    <name type="scientific">Cytobacillus spartinae</name>
    <dbReference type="NCBI Taxonomy" id="3299023"/>
    <lineage>
        <taxon>Bacteria</taxon>
        <taxon>Bacillati</taxon>
        <taxon>Bacillota</taxon>
        <taxon>Bacilli</taxon>
        <taxon>Bacillales</taxon>
        <taxon>Bacillaceae</taxon>
        <taxon>Cytobacillus</taxon>
    </lineage>
</organism>
<dbReference type="InterPro" id="IPR025108">
    <property type="entry name" value="DUF4030"/>
</dbReference>
<keyword evidence="1" id="KW-0472">Membrane</keyword>
<dbReference type="Proteomes" id="UP001601059">
    <property type="component" value="Unassembled WGS sequence"/>
</dbReference>
<gene>
    <name evidence="2" type="ORF">ACFYKX_04555</name>
</gene>
<dbReference type="EMBL" id="JBIACK010000001">
    <property type="protein sequence ID" value="MFE8699890.1"/>
    <property type="molecule type" value="Genomic_DNA"/>
</dbReference>
<dbReference type="RefSeq" id="WP_389358471.1">
    <property type="nucleotide sequence ID" value="NZ_JBIACK010000001.1"/>
</dbReference>
<dbReference type="Pfam" id="PF13222">
    <property type="entry name" value="DUF4030"/>
    <property type="match status" value="1"/>
</dbReference>
<keyword evidence="3" id="KW-1185">Reference proteome</keyword>
<evidence type="ECO:0000256" key="1">
    <source>
        <dbReference type="SAM" id="Phobius"/>
    </source>
</evidence>
<evidence type="ECO:0000313" key="2">
    <source>
        <dbReference type="EMBL" id="MFE8699890.1"/>
    </source>
</evidence>
<accession>A0ABW6K9E3</accession>
<sequence length="347" mass="39226">MKIDEQLKKDIEEDMKKIKAPTSLFTFAENIKEESLKMNHQPTEKVTPIVKKNKTKKYPYVAAAVIGFGVLTASAFLNPSMAEMASKIPYLGQVFIQEPVYDVIVEALQNEGYEEFSFGETPGDAVTYSVLLKGTKEDADREREKVTGILEDILKSRGYDNYKIEVSSYMPEYTQISEEDRKLGEFGDLLTNELKAKGYDIIGVNPYNSEIEVSIPLTETRVDEIKNATLDLAKANGSDKGVKMDIIDVEANEREGQWMEYVRAIYDGLAGKKEYKVSGYGYSYKNQTFTLFIKTSIKKNDSDAKESVEKIRKEVDAFLSSDEVKNSKIGNDRFELVIRDKGGNDFK</sequence>
<protein>
    <submittedName>
        <fullName evidence="2">DUF4030 domain-containing protein</fullName>
    </submittedName>
</protein>